<keyword evidence="2" id="KW-1185">Reference proteome</keyword>
<dbReference type="SUPFAM" id="SSF50494">
    <property type="entry name" value="Trypsin-like serine proteases"/>
    <property type="match status" value="1"/>
</dbReference>
<dbReference type="InterPro" id="IPR009003">
    <property type="entry name" value="Peptidase_S1_PA"/>
</dbReference>
<protein>
    <submittedName>
        <fullName evidence="1">Uncharacterized protein</fullName>
    </submittedName>
</protein>
<reference evidence="1 2" key="1">
    <citation type="journal article" date="2018" name="Nat. Ecol. Evol.">
        <title>Pezizomycetes genomes reveal the molecular basis of ectomycorrhizal truffle lifestyle.</title>
        <authorList>
            <person name="Murat C."/>
            <person name="Payen T."/>
            <person name="Noel B."/>
            <person name="Kuo A."/>
            <person name="Morin E."/>
            <person name="Chen J."/>
            <person name="Kohler A."/>
            <person name="Krizsan K."/>
            <person name="Balestrini R."/>
            <person name="Da Silva C."/>
            <person name="Montanini B."/>
            <person name="Hainaut M."/>
            <person name="Levati E."/>
            <person name="Barry K.W."/>
            <person name="Belfiori B."/>
            <person name="Cichocki N."/>
            <person name="Clum A."/>
            <person name="Dockter R.B."/>
            <person name="Fauchery L."/>
            <person name="Guy J."/>
            <person name="Iotti M."/>
            <person name="Le Tacon F."/>
            <person name="Lindquist E.A."/>
            <person name="Lipzen A."/>
            <person name="Malagnac F."/>
            <person name="Mello A."/>
            <person name="Molinier V."/>
            <person name="Miyauchi S."/>
            <person name="Poulain J."/>
            <person name="Riccioni C."/>
            <person name="Rubini A."/>
            <person name="Sitrit Y."/>
            <person name="Splivallo R."/>
            <person name="Traeger S."/>
            <person name="Wang M."/>
            <person name="Zifcakova L."/>
            <person name="Wipf D."/>
            <person name="Zambonelli A."/>
            <person name="Paolocci F."/>
            <person name="Nowrousian M."/>
            <person name="Ottonello S."/>
            <person name="Baldrian P."/>
            <person name="Spatafora J.W."/>
            <person name="Henrissat B."/>
            <person name="Nagy L.G."/>
            <person name="Aury J.M."/>
            <person name="Wincker P."/>
            <person name="Grigoriev I.V."/>
            <person name="Bonfante P."/>
            <person name="Martin F.M."/>
        </authorList>
    </citation>
    <scope>NUCLEOTIDE SEQUENCE [LARGE SCALE GENOMIC DNA]</scope>
    <source>
        <strain evidence="1 2">RN42</strain>
    </source>
</reference>
<gene>
    <name evidence="1" type="ORF">BJ508DRAFT_331944</name>
</gene>
<organism evidence="1 2">
    <name type="scientific">Ascobolus immersus RN42</name>
    <dbReference type="NCBI Taxonomy" id="1160509"/>
    <lineage>
        <taxon>Eukaryota</taxon>
        <taxon>Fungi</taxon>
        <taxon>Dikarya</taxon>
        <taxon>Ascomycota</taxon>
        <taxon>Pezizomycotina</taxon>
        <taxon>Pezizomycetes</taxon>
        <taxon>Pezizales</taxon>
        <taxon>Ascobolaceae</taxon>
        <taxon>Ascobolus</taxon>
    </lineage>
</organism>
<evidence type="ECO:0000313" key="1">
    <source>
        <dbReference type="EMBL" id="RPA75638.1"/>
    </source>
</evidence>
<name>A0A3N4HSZ9_ASCIM</name>
<sequence>MAECNSPASCLQPESYQAPSCSDWGVIEMLPDYYVAGTAWNPAPNATITESMWRMDLRRITLEAPVPGTKVYKSGFKTGLTYGTVQGVKKTVDMDDNGKLTHEWVIMGDDGELRFSRRGDSGALVVDRNGVLIGLLFGGEEKITNREGEPDRERWQLFSYFTPIGDVLSEIKAQTGLDLELIVSADKVIGGELAVQGPVALEQQFPTSL</sequence>
<dbReference type="STRING" id="1160509.A0A3N4HSZ9"/>
<dbReference type="Proteomes" id="UP000275078">
    <property type="component" value="Unassembled WGS sequence"/>
</dbReference>
<dbReference type="Gene3D" id="2.40.10.10">
    <property type="entry name" value="Trypsin-like serine proteases"/>
    <property type="match status" value="1"/>
</dbReference>
<evidence type="ECO:0000313" key="2">
    <source>
        <dbReference type="Proteomes" id="UP000275078"/>
    </source>
</evidence>
<proteinExistence type="predicted"/>
<dbReference type="OrthoDB" id="5424209at2759"/>
<dbReference type="EMBL" id="ML119760">
    <property type="protein sequence ID" value="RPA75638.1"/>
    <property type="molecule type" value="Genomic_DNA"/>
</dbReference>
<dbReference type="AlphaFoldDB" id="A0A3N4HSZ9"/>
<dbReference type="InterPro" id="IPR043504">
    <property type="entry name" value="Peptidase_S1_PA_chymotrypsin"/>
</dbReference>
<accession>A0A3N4HSZ9</accession>